<gene>
    <name evidence="1" type="ORF">MSZNOR_1767</name>
</gene>
<evidence type="ECO:0000313" key="1">
    <source>
        <dbReference type="EMBL" id="CAI8810441.1"/>
    </source>
</evidence>
<name>A0ABM9I0J4_9GAMM</name>
<proteinExistence type="predicted"/>
<protein>
    <submittedName>
        <fullName evidence="1">Uncharacterized protein</fullName>
    </submittedName>
</protein>
<keyword evidence="2" id="KW-1185">Reference proteome</keyword>
<dbReference type="EMBL" id="OX458333">
    <property type="protein sequence ID" value="CAI8810441.1"/>
    <property type="molecule type" value="Genomic_DNA"/>
</dbReference>
<reference evidence="1 2" key="1">
    <citation type="submission" date="2023-03" db="EMBL/GenBank/DDBJ databases">
        <authorList>
            <person name="Pearce D."/>
        </authorList>
    </citation>
    <scope>NUCLEOTIDE SEQUENCE [LARGE SCALE GENOMIC DNA]</scope>
    <source>
        <strain evidence="1">Msz</strain>
    </source>
</reference>
<accession>A0ABM9I0J4</accession>
<organism evidence="1 2">
    <name type="scientific">Methylocaldum szegediense</name>
    <dbReference type="NCBI Taxonomy" id="73780"/>
    <lineage>
        <taxon>Bacteria</taxon>
        <taxon>Pseudomonadati</taxon>
        <taxon>Pseudomonadota</taxon>
        <taxon>Gammaproteobacteria</taxon>
        <taxon>Methylococcales</taxon>
        <taxon>Methylococcaceae</taxon>
        <taxon>Methylocaldum</taxon>
    </lineage>
</organism>
<dbReference type="Proteomes" id="UP001162030">
    <property type="component" value="Chromosome"/>
</dbReference>
<sequence>MLGNYPKALTHLSLISAIVALAEMEAGEESPAGRIRY</sequence>
<evidence type="ECO:0000313" key="2">
    <source>
        <dbReference type="Proteomes" id="UP001162030"/>
    </source>
</evidence>